<comment type="caution">
    <text evidence="3">The sequence shown here is derived from an EMBL/GenBank/DDBJ whole genome shotgun (WGS) entry which is preliminary data.</text>
</comment>
<name>A0A2V3IUM3_9FLOR</name>
<dbReference type="AlphaFoldDB" id="A0A2V3IUM3"/>
<reference evidence="3 4" key="1">
    <citation type="journal article" date="2018" name="Mol. Biol. Evol.">
        <title>Analysis of the draft genome of the red seaweed Gracilariopsis chorda provides insights into genome size evolution in Rhodophyta.</title>
        <authorList>
            <person name="Lee J."/>
            <person name="Yang E.C."/>
            <person name="Graf L."/>
            <person name="Yang J.H."/>
            <person name="Qiu H."/>
            <person name="Zel Zion U."/>
            <person name="Chan C.X."/>
            <person name="Stephens T.G."/>
            <person name="Weber A.P.M."/>
            <person name="Boo G.H."/>
            <person name="Boo S.M."/>
            <person name="Kim K.M."/>
            <person name="Shin Y."/>
            <person name="Jung M."/>
            <person name="Lee S.J."/>
            <person name="Yim H.S."/>
            <person name="Lee J.H."/>
            <person name="Bhattacharya D."/>
            <person name="Yoon H.S."/>
        </authorList>
    </citation>
    <scope>NUCLEOTIDE SEQUENCE [LARGE SCALE GENOMIC DNA]</scope>
    <source>
        <strain evidence="3 4">SKKU-2015</strain>
        <tissue evidence="3">Whole body</tissue>
    </source>
</reference>
<dbReference type="EMBL" id="NBIV01000080">
    <property type="protein sequence ID" value="PXF44830.1"/>
    <property type="molecule type" value="Genomic_DNA"/>
</dbReference>
<evidence type="ECO:0000313" key="4">
    <source>
        <dbReference type="Proteomes" id="UP000247409"/>
    </source>
</evidence>
<keyword evidence="4" id="KW-1185">Reference proteome</keyword>
<evidence type="ECO:0000256" key="1">
    <source>
        <dbReference type="SAM" id="MobiDB-lite"/>
    </source>
</evidence>
<feature type="compositionally biased region" description="Basic and acidic residues" evidence="1">
    <location>
        <begin position="307"/>
        <end position="330"/>
    </location>
</feature>
<dbReference type="Proteomes" id="UP000247409">
    <property type="component" value="Unassembled WGS sequence"/>
</dbReference>
<keyword evidence="2" id="KW-0732">Signal</keyword>
<accession>A0A2V3IUM3</accession>
<organism evidence="3 4">
    <name type="scientific">Gracilariopsis chorda</name>
    <dbReference type="NCBI Taxonomy" id="448386"/>
    <lineage>
        <taxon>Eukaryota</taxon>
        <taxon>Rhodophyta</taxon>
        <taxon>Florideophyceae</taxon>
        <taxon>Rhodymeniophycidae</taxon>
        <taxon>Gracilariales</taxon>
        <taxon>Gracilariaceae</taxon>
        <taxon>Gracilariopsis</taxon>
    </lineage>
</organism>
<proteinExistence type="predicted"/>
<evidence type="ECO:0000256" key="2">
    <source>
        <dbReference type="SAM" id="SignalP"/>
    </source>
</evidence>
<evidence type="ECO:0000313" key="3">
    <source>
        <dbReference type="EMBL" id="PXF44830.1"/>
    </source>
</evidence>
<gene>
    <name evidence="3" type="ORF">BWQ96_05413</name>
</gene>
<sequence length="330" mass="36366">MNFYSRSSLHIAVFAVCTLNLVHFVQAQATQGVGCVFSDDSCPCSQMEPSGVCMKPDNEGMCLLGECNTGYRCDCLGYTMCKRTKCAMYTAVENVIPSESVPFGCHLTPDAGQCTAFDHMLDTLDAAENALVEASHSNDAASAYTAESYQLVAKAQSDVSAVNEALRSIEPFRDELSDEETDELEKDAEVVRQSATEAAREALQVSLKAAEVNKERRLVADLKKTASKRDKEAKRAKDKLKEAEEKADKEHKECEDCDKLKEEEEKQTKLRKESCSKAGEAAKRAREGRSNSNEGRKRVMGNCSKSAEAKARIESRVENMDKSGKHGRED</sequence>
<protein>
    <submittedName>
        <fullName evidence="3">Uncharacterized protein</fullName>
    </submittedName>
</protein>
<feature type="region of interest" description="Disordered" evidence="1">
    <location>
        <begin position="226"/>
        <end position="330"/>
    </location>
</feature>
<feature type="chain" id="PRO_5016150369" evidence="2">
    <location>
        <begin position="28"/>
        <end position="330"/>
    </location>
</feature>
<feature type="compositionally biased region" description="Basic and acidic residues" evidence="1">
    <location>
        <begin position="226"/>
        <end position="297"/>
    </location>
</feature>
<dbReference type="OrthoDB" id="11300at2759"/>
<feature type="signal peptide" evidence="2">
    <location>
        <begin position="1"/>
        <end position="27"/>
    </location>
</feature>